<gene>
    <name evidence="3" type="primary">AXL2</name>
    <name evidence="3" type="ORF">A0H81_14686</name>
</gene>
<dbReference type="InterPro" id="IPR013783">
    <property type="entry name" value="Ig-like_fold"/>
</dbReference>
<feature type="compositionally biased region" description="Low complexity" evidence="1">
    <location>
        <begin position="706"/>
        <end position="718"/>
    </location>
</feature>
<evidence type="ECO:0000256" key="1">
    <source>
        <dbReference type="SAM" id="MobiDB-lite"/>
    </source>
</evidence>
<accession>A0A1C7LKL0</accession>
<evidence type="ECO:0000313" key="4">
    <source>
        <dbReference type="Proteomes" id="UP000092993"/>
    </source>
</evidence>
<dbReference type="Proteomes" id="UP000092993">
    <property type="component" value="Unassembled WGS sequence"/>
</dbReference>
<dbReference type="OMA" id="MRWYGIG"/>
<keyword evidence="4" id="KW-1185">Reference proteome</keyword>
<feature type="region of interest" description="Disordered" evidence="1">
    <location>
        <begin position="540"/>
        <end position="560"/>
    </location>
</feature>
<feature type="compositionally biased region" description="Low complexity" evidence="1">
    <location>
        <begin position="685"/>
        <end position="694"/>
    </location>
</feature>
<feature type="domain" description="Dystroglycan-type cadherin-like" evidence="2">
    <location>
        <begin position="3"/>
        <end position="97"/>
    </location>
</feature>
<feature type="domain" description="Dystroglycan-type cadherin-like" evidence="2">
    <location>
        <begin position="118"/>
        <end position="225"/>
    </location>
</feature>
<dbReference type="InterPro" id="IPR006644">
    <property type="entry name" value="Cadg"/>
</dbReference>
<dbReference type="AlphaFoldDB" id="A0A1C7LKL0"/>
<feature type="region of interest" description="Disordered" evidence="1">
    <location>
        <begin position="840"/>
        <end position="877"/>
    </location>
</feature>
<dbReference type="SMART" id="SM00736">
    <property type="entry name" value="CADG"/>
    <property type="match status" value="2"/>
</dbReference>
<dbReference type="OrthoDB" id="414243at2759"/>
<feature type="compositionally biased region" description="Polar residues" evidence="1">
    <location>
        <begin position="540"/>
        <end position="554"/>
    </location>
</feature>
<feature type="region of interest" description="Disordered" evidence="1">
    <location>
        <begin position="651"/>
        <end position="722"/>
    </location>
</feature>
<dbReference type="STRING" id="5627.A0A1C7LKL0"/>
<dbReference type="EMBL" id="LUGG01000047">
    <property type="protein sequence ID" value="OBZ65282.1"/>
    <property type="molecule type" value="Genomic_DNA"/>
</dbReference>
<evidence type="ECO:0000259" key="2">
    <source>
        <dbReference type="SMART" id="SM00736"/>
    </source>
</evidence>
<proteinExistence type="predicted"/>
<dbReference type="GO" id="GO:0016020">
    <property type="term" value="C:membrane"/>
    <property type="evidence" value="ECO:0007669"/>
    <property type="project" value="InterPro"/>
</dbReference>
<sequence length="1042" mass="110854">MSPLNDQLPPIARINALFTWTFSSQTFVSSTNATLEYSASALPSWLFFDSSSLTLHGLPSADDEGAPGITITARDPKSSDSASSHVTLCVTPYPAPSLNIPVTQQFSASNPSLSSVFLLASNSALSTSHPGLRIPPKWSFSIGFQYNTFTADGDIYYAASQADGSPIPDWMSFNPRAITFDGVTPSQNLTGSLTISLMLHAADQAGYSAAFLPFDIVIAAHELSLSTEELPTINITAATPFNFSLNSAADFSGVLLDGEPVRSSDIVSLDMDTSRFASWLKYDPFSKTLSGQPPSDLNGGAHNPLLPVTLISSVNQTIHTNVSLAVVPSFFSTATLQPILITPGHAVQFDLESYFSNSSGLGSQNTDVNLTAAFDPPESGNYLTFQPGSAQLVGTVPVNITAYDHITITFTAYSRITHSTSHTILPISLSTTDYAHQHSASGNLSVSARAKLLLALKIAFGVVSGIILLVMSFAAFRRYARVPDTAGGAKKEDVGGAAYDGPKSEYGYGSLEKAATSEKDETGGHGNLGVELRRVLTRTPSNPMSLLSPRSPQSPGVMRKGDFIGKIRTTARIVSDKYRVVSDKYKRAVGGSRRPVISKPMLIMTSDNRASALAGRTIDGLPFTDSAGGLDVRPRPHSEAIPFEDMDLSQYAPSGMTSVAGSPSSSTGQRSIPRRRADFAPPRTPVVITTPPQVHLDEHHTHTRSVESLASSLSSNSSTRTHEREAIVQTATRATSVRSAASALSFQSRTSTGVHAPGRPRLVPFTSATRVPVPKLPTSFFGGDPDAPVGVPAAGAGTKRVASQIAKVFRSAAGGQGVITQRDSPDDLSTGVQYVQALGDNGQHASSNDHSSPRSFSSLESSHHGHHGRKSKISTVPRMLARTGEQFKFRVPISYGIGKSSAPPPWKKSKALEARLISGKALPKFIKVNLDAVASGAGAGKEKRVVEFWGTPQARDTGEVKTAKMPRKILECGRLHDVPGHAMQCGTLRKVDNKYELRSRQATQGVSNCLLIPIGVGKNFSTYKGEAFTSFMVNGSATTCWL</sequence>
<dbReference type="SUPFAM" id="SSF49313">
    <property type="entry name" value="Cadherin-like"/>
    <property type="match status" value="2"/>
</dbReference>
<dbReference type="Gene3D" id="2.60.40.10">
    <property type="entry name" value="Immunoglobulins"/>
    <property type="match status" value="2"/>
</dbReference>
<evidence type="ECO:0000313" key="3">
    <source>
        <dbReference type="EMBL" id="OBZ65282.1"/>
    </source>
</evidence>
<feature type="compositionally biased region" description="Polar residues" evidence="1">
    <location>
        <begin position="651"/>
        <end position="670"/>
    </location>
</feature>
<protein>
    <submittedName>
        <fullName evidence="3">Axial budding pattern protein 2</fullName>
    </submittedName>
</protein>
<name>A0A1C7LKL0_GRIFR</name>
<comment type="caution">
    <text evidence="3">The sequence shown here is derived from an EMBL/GenBank/DDBJ whole genome shotgun (WGS) entry which is preliminary data.</text>
</comment>
<dbReference type="GO" id="GO:0005509">
    <property type="term" value="F:calcium ion binding"/>
    <property type="evidence" value="ECO:0007669"/>
    <property type="project" value="InterPro"/>
</dbReference>
<reference evidence="3 4" key="1">
    <citation type="submission" date="2016-03" db="EMBL/GenBank/DDBJ databases">
        <title>Whole genome sequencing of Grifola frondosa 9006-11.</title>
        <authorList>
            <person name="Min B."/>
            <person name="Park H."/>
            <person name="Kim J.-G."/>
            <person name="Cho H."/>
            <person name="Oh Y.-L."/>
            <person name="Kong W.-S."/>
            <person name="Choi I.-G."/>
        </authorList>
    </citation>
    <scope>NUCLEOTIDE SEQUENCE [LARGE SCALE GENOMIC DNA]</scope>
    <source>
        <strain evidence="3 4">9006-11</strain>
    </source>
</reference>
<dbReference type="Pfam" id="PF05345">
    <property type="entry name" value="He_PIG"/>
    <property type="match status" value="1"/>
</dbReference>
<dbReference type="InterPro" id="IPR015919">
    <property type="entry name" value="Cadherin-like_sf"/>
</dbReference>
<organism evidence="3 4">
    <name type="scientific">Grifola frondosa</name>
    <name type="common">Maitake</name>
    <name type="synonym">Polyporus frondosus</name>
    <dbReference type="NCBI Taxonomy" id="5627"/>
    <lineage>
        <taxon>Eukaryota</taxon>
        <taxon>Fungi</taxon>
        <taxon>Dikarya</taxon>
        <taxon>Basidiomycota</taxon>
        <taxon>Agaricomycotina</taxon>
        <taxon>Agaricomycetes</taxon>
        <taxon>Polyporales</taxon>
        <taxon>Grifolaceae</taxon>
        <taxon>Grifola</taxon>
    </lineage>
</organism>